<reference evidence="3" key="1">
    <citation type="submission" date="2025-08" db="UniProtKB">
        <authorList>
            <consortium name="RefSeq"/>
        </authorList>
    </citation>
    <scope>IDENTIFICATION</scope>
</reference>
<accession>A0ABM4TS60</accession>
<dbReference type="Proteomes" id="UP001652628">
    <property type="component" value="Chromosome 3"/>
</dbReference>
<dbReference type="Gene3D" id="2.40.128.20">
    <property type="match status" value="1"/>
</dbReference>
<dbReference type="GeneID" id="108012764"/>
<proteinExistence type="predicted"/>
<name>A0ABM4TS60_DROSZ</name>
<sequence>MGMDSILLFGILATIVFSEIFASQPGPCRKLVQTYPETTVKGKMIHRSLYLDVFATRKSKPLNLCLHVNFPNSKQQNTTVIGTDNKEFLVLYRCNYFPTANSSSEYVNTYTRLKTPTAATLSKISEAYTKNGLQESQVLSLCQ</sequence>
<dbReference type="RefSeq" id="XP_070852809.1">
    <property type="nucleotide sequence ID" value="XM_070996708.1"/>
</dbReference>
<feature type="signal peptide" evidence="1">
    <location>
        <begin position="1"/>
        <end position="18"/>
    </location>
</feature>
<feature type="chain" id="PRO_5045787007" evidence="1">
    <location>
        <begin position="19"/>
        <end position="143"/>
    </location>
</feature>
<organism evidence="2 3">
    <name type="scientific">Drosophila suzukii</name>
    <name type="common">Spotted-wing drosophila fruit fly</name>
    <dbReference type="NCBI Taxonomy" id="28584"/>
    <lineage>
        <taxon>Eukaryota</taxon>
        <taxon>Metazoa</taxon>
        <taxon>Ecdysozoa</taxon>
        <taxon>Arthropoda</taxon>
        <taxon>Hexapoda</taxon>
        <taxon>Insecta</taxon>
        <taxon>Pterygota</taxon>
        <taxon>Neoptera</taxon>
        <taxon>Endopterygota</taxon>
        <taxon>Diptera</taxon>
        <taxon>Brachycera</taxon>
        <taxon>Muscomorpha</taxon>
        <taxon>Ephydroidea</taxon>
        <taxon>Drosophilidae</taxon>
        <taxon>Drosophila</taxon>
        <taxon>Sophophora</taxon>
    </lineage>
</organism>
<keyword evidence="2" id="KW-1185">Reference proteome</keyword>
<gene>
    <name evidence="3" type="primary">LOC108012764</name>
</gene>
<keyword evidence="1" id="KW-0732">Signal</keyword>
<protein>
    <submittedName>
        <fullName evidence="3">Uncharacterized protein</fullName>
    </submittedName>
</protein>
<evidence type="ECO:0000313" key="2">
    <source>
        <dbReference type="Proteomes" id="UP001652628"/>
    </source>
</evidence>
<evidence type="ECO:0000313" key="3">
    <source>
        <dbReference type="RefSeq" id="XP_070852809.1"/>
    </source>
</evidence>
<dbReference type="SUPFAM" id="SSF50814">
    <property type="entry name" value="Lipocalins"/>
    <property type="match status" value="1"/>
</dbReference>
<dbReference type="InterPro" id="IPR012674">
    <property type="entry name" value="Calycin"/>
</dbReference>
<evidence type="ECO:0000256" key="1">
    <source>
        <dbReference type="SAM" id="SignalP"/>
    </source>
</evidence>